<dbReference type="Proteomes" id="UP000011776">
    <property type="component" value="Unassembled WGS sequence"/>
</dbReference>
<dbReference type="BioCyc" id="LINT1001599:G11K9-5516-MONOMER"/>
<proteinExistence type="predicted"/>
<organism evidence="1 2">
    <name type="scientific">Leptospira interrogans serovar Grippotyphosa str. LT2186</name>
    <dbReference type="NCBI Taxonomy" id="1001599"/>
    <lineage>
        <taxon>Bacteria</taxon>
        <taxon>Pseudomonadati</taxon>
        <taxon>Spirochaetota</taxon>
        <taxon>Spirochaetia</taxon>
        <taxon>Leptospirales</taxon>
        <taxon>Leptospiraceae</taxon>
        <taxon>Leptospira</taxon>
    </lineage>
</organism>
<gene>
    <name evidence="1" type="ORF">LEP1GSC151_0333</name>
</gene>
<protein>
    <submittedName>
        <fullName evidence="1">Uncharacterized protein</fullName>
    </submittedName>
</protein>
<dbReference type="EMBL" id="AFME02000141">
    <property type="protein sequence ID" value="EMG11848.1"/>
    <property type="molecule type" value="Genomic_DNA"/>
</dbReference>
<accession>M3GYM7</accession>
<evidence type="ECO:0000313" key="1">
    <source>
        <dbReference type="EMBL" id="EMG11848.1"/>
    </source>
</evidence>
<sequence>MIFLWIFQNSNLQSSTFPRACFQKLRDIFTEFSLFYFPAALSYKVRTTY</sequence>
<dbReference type="AlphaFoldDB" id="M3GYM7"/>
<comment type="caution">
    <text evidence="1">The sequence shown here is derived from an EMBL/GenBank/DDBJ whole genome shotgun (WGS) entry which is preliminary data.</text>
</comment>
<reference evidence="1 2" key="1">
    <citation type="submission" date="2013-02" db="EMBL/GenBank/DDBJ databases">
        <authorList>
            <person name="Harkins D.M."/>
            <person name="Durkin A.S."/>
            <person name="Brinkac L.M."/>
            <person name="Haft D.H."/>
            <person name="Selengut J.D."/>
            <person name="Sanka R."/>
            <person name="DePew J."/>
            <person name="Purushe J."/>
            <person name="Tulsiani S.M."/>
            <person name="Graham G.C."/>
            <person name="Burns M.-A."/>
            <person name="Dohnt M.F."/>
            <person name="Smythe L.D."/>
            <person name="McKay D.B."/>
            <person name="Craig S.B."/>
            <person name="Vinetz J.M."/>
            <person name="Sutton G.G."/>
            <person name="Nierman W.C."/>
            <person name="Fouts D.E."/>
        </authorList>
    </citation>
    <scope>NUCLEOTIDE SEQUENCE [LARGE SCALE GENOMIC DNA]</scope>
    <source>
        <strain evidence="1 2">LT2186</strain>
    </source>
</reference>
<name>M3GYM7_LEPIR</name>
<evidence type="ECO:0000313" key="2">
    <source>
        <dbReference type="Proteomes" id="UP000011776"/>
    </source>
</evidence>